<dbReference type="Gene3D" id="1.25.40.10">
    <property type="entry name" value="Tetratricopeptide repeat domain"/>
    <property type="match status" value="1"/>
</dbReference>
<evidence type="ECO:0000313" key="4">
    <source>
        <dbReference type="EMBL" id="KHG25677.1"/>
    </source>
</evidence>
<comment type="similarity">
    <text evidence="1">Belongs to the PPR family. P subfamily.</text>
</comment>
<evidence type="ECO:0000256" key="3">
    <source>
        <dbReference type="PROSITE-ProRule" id="PRU00708"/>
    </source>
</evidence>
<dbReference type="Proteomes" id="UP000032142">
    <property type="component" value="Unassembled WGS sequence"/>
</dbReference>
<evidence type="ECO:0000256" key="1">
    <source>
        <dbReference type="ARBA" id="ARBA00007626"/>
    </source>
</evidence>
<name>A0A0B0PLB0_GOSAR</name>
<keyword evidence="2" id="KW-0677">Repeat</keyword>
<dbReference type="InterPro" id="IPR011990">
    <property type="entry name" value="TPR-like_helical_dom_sf"/>
</dbReference>
<evidence type="ECO:0000256" key="2">
    <source>
        <dbReference type="ARBA" id="ARBA00022737"/>
    </source>
</evidence>
<protein>
    <submittedName>
        <fullName evidence="4">Uncharacterized protein</fullName>
    </submittedName>
</protein>
<accession>A0A0B0PLB0</accession>
<dbReference type="InterPro" id="IPR002885">
    <property type="entry name" value="PPR_rpt"/>
</dbReference>
<keyword evidence="5" id="KW-1185">Reference proteome</keyword>
<reference evidence="5" key="1">
    <citation type="submission" date="2014-09" db="EMBL/GenBank/DDBJ databases">
        <authorList>
            <person name="Mudge J."/>
            <person name="Ramaraj T."/>
            <person name="Lindquist I.E."/>
            <person name="Bharti A.K."/>
            <person name="Sundararajan A."/>
            <person name="Cameron C.T."/>
            <person name="Woodward J.E."/>
            <person name="May G.D."/>
            <person name="Brubaker C."/>
            <person name="Broadhvest J."/>
            <person name="Wilkins T.A."/>
        </authorList>
    </citation>
    <scope>NUCLEOTIDE SEQUENCE</scope>
    <source>
        <strain evidence="5">cv. AKA8401</strain>
    </source>
</reference>
<sequence>MFPTILNYNGGCRVMLSQSKNACWQELVEMYTGMKRFGPPPVASTFNTLLNGMLLLGFMQDQSKLYYFAIVLFDEEERFEEAMNFVSKMERERCNPDLLPYNVILRELFHRDRLDDISELIQVMDQKGLSPDS</sequence>
<feature type="repeat" description="PPR" evidence="3">
    <location>
        <begin position="97"/>
        <end position="131"/>
    </location>
</feature>
<gene>
    <name evidence="4" type="ORF">F383_09691</name>
</gene>
<evidence type="ECO:0000313" key="5">
    <source>
        <dbReference type="Proteomes" id="UP000032142"/>
    </source>
</evidence>
<dbReference type="PROSITE" id="PS51375">
    <property type="entry name" value="PPR"/>
    <property type="match status" value="1"/>
</dbReference>
<organism evidence="4 5">
    <name type="scientific">Gossypium arboreum</name>
    <name type="common">Tree cotton</name>
    <name type="synonym">Gossypium nanking</name>
    <dbReference type="NCBI Taxonomy" id="29729"/>
    <lineage>
        <taxon>Eukaryota</taxon>
        <taxon>Viridiplantae</taxon>
        <taxon>Streptophyta</taxon>
        <taxon>Embryophyta</taxon>
        <taxon>Tracheophyta</taxon>
        <taxon>Spermatophyta</taxon>
        <taxon>Magnoliopsida</taxon>
        <taxon>eudicotyledons</taxon>
        <taxon>Gunneridae</taxon>
        <taxon>Pentapetalae</taxon>
        <taxon>rosids</taxon>
        <taxon>malvids</taxon>
        <taxon>Malvales</taxon>
        <taxon>Malvaceae</taxon>
        <taxon>Malvoideae</taxon>
        <taxon>Gossypium</taxon>
    </lineage>
</organism>
<proteinExistence type="inferred from homology"/>
<dbReference type="PANTHER" id="PTHR47941">
    <property type="entry name" value="PENTATRICOPEPTIDE REPEAT-CONTAINING PROTEIN 3, MITOCHONDRIAL"/>
    <property type="match status" value="1"/>
</dbReference>
<dbReference type="EMBL" id="KN433317">
    <property type="protein sequence ID" value="KHG25677.1"/>
    <property type="molecule type" value="Genomic_DNA"/>
</dbReference>
<dbReference type="AlphaFoldDB" id="A0A0B0PLB0"/>